<organism evidence="2 3">
    <name type="scientific">Sorghum bicolor</name>
    <name type="common">Sorghum</name>
    <name type="synonym">Sorghum vulgare</name>
    <dbReference type="NCBI Taxonomy" id="4558"/>
    <lineage>
        <taxon>Eukaryota</taxon>
        <taxon>Viridiplantae</taxon>
        <taxon>Streptophyta</taxon>
        <taxon>Embryophyta</taxon>
        <taxon>Tracheophyta</taxon>
        <taxon>Spermatophyta</taxon>
        <taxon>Magnoliopsida</taxon>
        <taxon>Liliopsida</taxon>
        <taxon>Poales</taxon>
        <taxon>Poaceae</taxon>
        <taxon>PACMAD clade</taxon>
        <taxon>Panicoideae</taxon>
        <taxon>Andropogonodae</taxon>
        <taxon>Andropogoneae</taxon>
        <taxon>Sorghinae</taxon>
        <taxon>Sorghum</taxon>
    </lineage>
</organism>
<proteinExistence type="predicted"/>
<accession>A0A194YS50</accession>
<protein>
    <submittedName>
        <fullName evidence="2">Uncharacterized protein</fullName>
    </submittedName>
</protein>
<evidence type="ECO:0000256" key="1">
    <source>
        <dbReference type="SAM" id="MobiDB-lite"/>
    </source>
</evidence>
<feature type="region of interest" description="Disordered" evidence="1">
    <location>
        <begin position="115"/>
        <end position="146"/>
    </location>
</feature>
<evidence type="ECO:0000313" key="2">
    <source>
        <dbReference type="EMBL" id="KXG31064.1"/>
    </source>
</evidence>
<dbReference type="OMA" id="THFDLIC"/>
<dbReference type="Proteomes" id="UP000000768">
    <property type="component" value="Chromosome 4"/>
</dbReference>
<evidence type="ECO:0000313" key="3">
    <source>
        <dbReference type="Proteomes" id="UP000000768"/>
    </source>
</evidence>
<reference evidence="3" key="2">
    <citation type="journal article" date="2018" name="Plant J.">
        <title>The Sorghum bicolor reference genome: improved assembly, gene annotations, a transcriptome atlas, and signatures of genome organization.</title>
        <authorList>
            <person name="McCormick R.F."/>
            <person name="Truong S.K."/>
            <person name="Sreedasyam A."/>
            <person name="Jenkins J."/>
            <person name="Shu S."/>
            <person name="Sims D."/>
            <person name="Kennedy M."/>
            <person name="Amirebrahimi M."/>
            <person name="Weers B.D."/>
            <person name="McKinley B."/>
            <person name="Mattison A."/>
            <person name="Morishige D.T."/>
            <person name="Grimwood J."/>
            <person name="Schmutz J."/>
            <person name="Mullet J.E."/>
        </authorList>
    </citation>
    <scope>NUCLEOTIDE SEQUENCE [LARGE SCALE GENOMIC DNA]</scope>
    <source>
        <strain evidence="3">cv. BTx623</strain>
    </source>
</reference>
<sequence length="243" mass="26027">MRRDDFVSLKLWPKCKFAHSRTRPVPAPTRPRRRPRPVDPQPPCRATASSPAGKRATCHCPARHSSSPARPPPPVASRTAPTLHTPGGAGDPCGCGLGASAVRGPSLWVTDYRSLERSTGGPRTAATRFSLGGGAASRRHRDSTSSERVAAAPSAVFFCSRQPAPPPAPPRPPRSPGSAPTLASSSQAGTGRCRLNRCHLQVLTHFDLICQAERRVLCKGHSEFDARKARHTAYITAQSRSSR</sequence>
<feature type="region of interest" description="Disordered" evidence="1">
    <location>
        <begin position="18"/>
        <end position="88"/>
    </location>
</feature>
<feature type="region of interest" description="Disordered" evidence="1">
    <location>
        <begin position="160"/>
        <end position="189"/>
    </location>
</feature>
<feature type="compositionally biased region" description="Pro residues" evidence="1">
    <location>
        <begin position="163"/>
        <end position="175"/>
    </location>
</feature>
<dbReference type="InParanoid" id="A0A194YS50"/>
<dbReference type="EMBL" id="CM000763">
    <property type="protein sequence ID" value="KXG31064.1"/>
    <property type="molecule type" value="Genomic_DNA"/>
</dbReference>
<keyword evidence="3" id="KW-1185">Reference proteome</keyword>
<name>A0A194YS50_SORBI</name>
<dbReference type="AlphaFoldDB" id="A0A194YS50"/>
<dbReference type="Gramene" id="KXG31064">
    <property type="protein sequence ID" value="KXG31064"/>
    <property type="gene ID" value="SORBI_3004G291200"/>
</dbReference>
<gene>
    <name evidence="2" type="ORF">SORBI_3004G291200</name>
</gene>
<reference evidence="2 3" key="1">
    <citation type="journal article" date="2009" name="Nature">
        <title>The Sorghum bicolor genome and the diversification of grasses.</title>
        <authorList>
            <person name="Paterson A.H."/>
            <person name="Bowers J.E."/>
            <person name="Bruggmann R."/>
            <person name="Dubchak I."/>
            <person name="Grimwood J."/>
            <person name="Gundlach H."/>
            <person name="Haberer G."/>
            <person name="Hellsten U."/>
            <person name="Mitros T."/>
            <person name="Poliakov A."/>
            <person name="Schmutz J."/>
            <person name="Spannagl M."/>
            <person name="Tang H."/>
            <person name="Wang X."/>
            <person name="Wicker T."/>
            <person name="Bharti A.K."/>
            <person name="Chapman J."/>
            <person name="Feltus F.A."/>
            <person name="Gowik U."/>
            <person name="Grigoriev I.V."/>
            <person name="Lyons E."/>
            <person name="Maher C.A."/>
            <person name="Martis M."/>
            <person name="Narechania A."/>
            <person name="Otillar R.P."/>
            <person name="Penning B.W."/>
            <person name="Salamov A.A."/>
            <person name="Wang Y."/>
            <person name="Zhang L."/>
            <person name="Carpita N.C."/>
            <person name="Freeling M."/>
            <person name="Gingle A.R."/>
            <person name="Hash C.T."/>
            <person name="Keller B."/>
            <person name="Klein P."/>
            <person name="Kresovich S."/>
            <person name="McCann M.C."/>
            <person name="Ming R."/>
            <person name="Peterson D.G."/>
            <person name="Mehboob-ur-Rahman"/>
            <person name="Ware D."/>
            <person name="Westhoff P."/>
            <person name="Mayer K.F."/>
            <person name="Messing J."/>
            <person name="Rokhsar D.S."/>
        </authorList>
    </citation>
    <scope>NUCLEOTIDE SEQUENCE [LARGE SCALE GENOMIC DNA]</scope>
    <source>
        <strain evidence="3">cv. BTx623</strain>
    </source>
</reference>